<organism evidence="3 4">
    <name type="scientific">Lichenibacterium minor</name>
    <dbReference type="NCBI Taxonomy" id="2316528"/>
    <lineage>
        <taxon>Bacteria</taxon>
        <taxon>Pseudomonadati</taxon>
        <taxon>Pseudomonadota</taxon>
        <taxon>Alphaproteobacteria</taxon>
        <taxon>Hyphomicrobiales</taxon>
        <taxon>Lichenihabitantaceae</taxon>
        <taxon>Lichenibacterium</taxon>
    </lineage>
</organism>
<evidence type="ECO:0000256" key="1">
    <source>
        <dbReference type="ARBA" id="ARBA00006738"/>
    </source>
</evidence>
<dbReference type="NCBIfam" id="NF009151">
    <property type="entry name" value="PRK12497.1-5"/>
    <property type="match status" value="1"/>
</dbReference>
<dbReference type="InterPro" id="IPR011856">
    <property type="entry name" value="tRNA_endonuc-like_dom_sf"/>
</dbReference>
<sequence length="126" mass="13780">MTRRGAEDRRRAGRAGRRAEWIAAALLVAKGYRILARSFTVSGGEIDIVALRGDRIAFVEVKARADAEAALAAIDGPKRRRIARAAAVWLSRNAWASGHAFRGDAVLVVPRRWPRHVADAFEVPIG</sequence>
<dbReference type="Pfam" id="PF02021">
    <property type="entry name" value="UPF0102"/>
    <property type="match status" value="1"/>
</dbReference>
<reference evidence="3 4" key="1">
    <citation type="submission" date="2018-12" db="EMBL/GenBank/DDBJ databases">
        <authorList>
            <person name="Grouzdev D.S."/>
            <person name="Krutkina M.S."/>
        </authorList>
    </citation>
    <scope>NUCLEOTIDE SEQUENCE [LARGE SCALE GENOMIC DNA]</scope>
    <source>
        <strain evidence="3 4">RmlP026</strain>
    </source>
</reference>
<name>A0A4Q2U4Z2_9HYPH</name>
<keyword evidence="4" id="KW-1185">Reference proteome</keyword>
<dbReference type="Proteomes" id="UP000290759">
    <property type="component" value="Unassembled WGS sequence"/>
</dbReference>
<evidence type="ECO:0000313" key="3">
    <source>
        <dbReference type="EMBL" id="RYC29875.1"/>
    </source>
</evidence>
<dbReference type="InterPro" id="IPR011335">
    <property type="entry name" value="Restrct_endonuc-II-like"/>
</dbReference>
<dbReference type="SUPFAM" id="SSF52980">
    <property type="entry name" value="Restriction endonuclease-like"/>
    <property type="match status" value="1"/>
</dbReference>
<dbReference type="PANTHER" id="PTHR34039">
    <property type="entry name" value="UPF0102 PROTEIN YRAN"/>
    <property type="match status" value="1"/>
</dbReference>
<gene>
    <name evidence="3" type="ORF">D3273_21585</name>
</gene>
<comment type="similarity">
    <text evidence="1 2">Belongs to the UPF0102 family.</text>
</comment>
<comment type="caution">
    <text evidence="3">The sequence shown here is derived from an EMBL/GenBank/DDBJ whole genome shotgun (WGS) entry which is preliminary data.</text>
</comment>
<accession>A0A4Q2U4Z2</accession>
<evidence type="ECO:0000256" key="2">
    <source>
        <dbReference type="HAMAP-Rule" id="MF_00048"/>
    </source>
</evidence>
<protein>
    <recommendedName>
        <fullName evidence="2">UPF0102 protein D3273_21585</fullName>
    </recommendedName>
</protein>
<dbReference type="GO" id="GO:0003676">
    <property type="term" value="F:nucleic acid binding"/>
    <property type="evidence" value="ECO:0007669"/>
    <property type="project" value="InterPro"/>
</dbReference>
<dbReference type="EMBL" id="QYBB01000037">
    <property type="protein sequence ID" value="RYC29875.1"/>
    <property type="molecule type" value="Genomic_DNA"/>
</dbReference>
<dbReference type="PANTHER" id="PTHR34039:SF1">
    <property type="entry name" value="UPF0102 PROTEIN YRAN"/>
    <property type="match status" value="1"/>
</dbReference>
<reference evidence="3 4" key="2">
    <citation type="submission" date="2019-02" db="EMBL/GenBank/DDBJ databases">
        <title>'Lichenibacterium ramalinii' gen. nov. sp. nov., 'Lichenibacterium minor' gen. nov. sp. nov.</title>
        <authorList>
            <person name="Pankratov T."/>
        </authorList>
    </citation>
    <scope>NUCLEOTIDE SEQUENCE [LARGE SCALE GENOMIC DNA]</scope>
    <source>
        <strain evidence="3 4">RmlP026</strain>
    </source>
</reference>
<dbReference type="HAMAP" id="MF_00048">
    <property type="entry name" value="UPF0102"/>
    <property type="match status" value="1"/>
</dbReference>
<dbReference type="AlphaFoldDB" id="A0A4Q2U4Z2"/>
<proteinExistence type="inferred from homology"/>
<dbReference type="OrthoDB" id="9812968at2"/>
<evidence type="ECO:0000313" key="4">
    <source>
        <dbReference type="Proteomes" id="UP000290759"/>
    </source>
</evidence>
<dbReference type="InterPro" id="IPR003509">
    <property type="entry name" value="UPF0102_YraN-like"/>
</dbReference>
<dbReference type="RefSeq" id="WP_129228966.1">
    <property type="nucleotide sequence ID" value="NZ_QYBB01000037.1"/>
</dbReference>
<dbReference type="Gene3D" id="3.40.1350.10">
    <property type="match status" value="1"/>
</dbReference>